<dbReference type="Proteomes" id="UP000233782">
    <property type="component" value="Unassembled WGS sequence"/>
</dbReference>
<dbReference type="OrthoDB" id="892082at2"/>
<protein>
    <submittedName>
        <fullName evidence="2">Uncharacterized protein</fullName>
    </submittedName>
</protein>
<feature type="compositionally biased region" description="Basic and acidic residues" evidence="1">
    <location>
        <begin position="115"/>
        <end position="126"/>
    </location>
</feature>
<feature type="region of interest" description="Disordered" evidence="1">
    <location>
        <begin position="1"/>
        <end position="223"/>
    </location>
</feature>
<proteinExistence type="predicted"/>
<gene>
    <name evidence="2" type="ORF">BD749_0728</name>
</gene>
<feature type="compositionally biased region" description="Basic and acidic residues" evidence="1">
    <location>
        <begin position="146"/>
        <end position="159"/>
    </location>
</feature>
<feature type="compositionally biased region" description="Basic and acidic residues" evidence="1">
    <location>
        <begin position="9"/>
        <end position="40"/>
    </location>
</feature>
<organism evidence="2 3">
    <name type="scientific">Pontibacter ramchanderi</name>
    <dbReference type="NCBI Taxonomy" id="1179743"/>
    <lineage>
        <taxon>Bacteria</taxon>
        <taxon>Pseudomonadati</taxon>
        <taxon>Bacteroidota</taxon>
        <taxon>Cytophagia</taxon>
        <taxon>Cytophagales</taxon>
        <taxon>Hymenobacteraceae</taxon>
        <taxon>Pontibacter</taxon>
    </lineage>
</organism>
<sequence>MDSYNNRNNWRDDRDERRGEGRRLDESQYRGAYRLDEDGRYSTYNRSRKGDMANAGRDRQNESQGGDYVYRRSRNLQDNDGYTERQYQQSYRGEQSRQEDYSNFGGRYGGSAGMRDQRSDYNERGMRGGRQFGDTYGRRTSGNFDGDYHPDNYPQRRGENYGNMAGSLSYGYDGDRNSDPDYNRRYNPLTGELRQRQGNYEQGQSRRYGPPDRTASNPDYDRY</sequence>
<dbReference type="AlphaFoldDB" id="A0A2N3V2C9"/>
<name>A0A2N3V2C9_9BACT</name>
<evidence type="ECO:0000313" key="2">
    <source>
        <dbReference type="EMBL" id="PKV75782.1"/>
    </source>
</evidence>
<feature type="compositionally biased region" description="Polar residues" evidence="1">
    <location>
        <begin position="196"/>
        <end position="205"/>
    </location>
</feature>
<feature type="compositionally biased region" description="Polar residues" evidence="1">
    <location>
        <begin position="76"/>
        <end position="93"/>
    </location>
</feature>
<dbReference type="EMBL" id="PJMU01000001">
    <property type="protein sequence ID" value="PKV75782.1"/>
    <property type="molecule type" value="Genomic_DNA"/>
</dbReference>
<keyword evidence="3" id="KW-1185">Reference proteome</keyword>
<reference evidence="2 3" key="1">
    <citation type="submission" date="2017-12" db="EMBL/GenBank/DDBJ databases">
        <title>Genomic Encyclopedia of Type Strains, Phase III (KMG-III): the genomes of soil and plant-associated and newly described type strains.</title>
        <authorList>
            <person name="Whitman W."/>
        </authorList>
    </citation>
    <scope>NUCLEOTIDE SEQUENCE [LARGE SCALE GENOMIC DNA]</scope>
    <source>
        <strain evidence="2 3">LP43</strain>
    </source>
</reference>
<comment type="caution">
    <text evidence="2">The sequence shown here is derived from an EMBL/GenBank/DDBJ whole genome shotgun (WGS) entry which is preliminary data.</text>
</comment>
<evidence type="ECO:0000256" key="1">
    <source>
        <dbReference type="SAM" id="MobiDB-lite"/>
    </source>
</evidence>
<feature type="compositionally biased region" description="Basic and acidic residues" evidence="1">
    <location>
        <begin position="48"/>
        <end position="61"/>
    </location>
</feature>
<dbReference type="RefSeq" id="WP_101442984.1">
    <property type="nucleotide sequence ID" value="NZ_PJMU01000001.1"/>
</dbReference>
<evidence type="ECO:0000313" key="3">
    <source>
        <dbReference type="Proteomes" id="UP000233782"/>
    </source>
</evidence>
<accession>A0A2N3V2C9</accession>
<feature type="compositionally biased region" description="Basic and acidic residues" evidence="1">
    <location>
        <begin position="173"/>
        <end position="184"/>
    </location>
</feature>